<organism evidence="1 2">
    <name type="scientific">Artomyces pyxidatus</name>
    <dbReference type="NCBI Taxonomy" id="48021"/>
    <lineage>
        <taxon>Eukaryota</taxon>
        <taxon>Fungi</taxon>
        <taxon>Dikarya</taxon>
        <taxon>Basidiomycota</taxon>
        <taxon>Agaricomycotina</taxon>
        <taxon>Agaricomycetes</taxon>
        <taxon>Russulales</taxon>
        <taxon>Auriscalpiaceae</taxon>
        <taxon>Artomyces</taxon>
    </lineage>
</organism>
<proteinExistence type="predicted"/>
<sequence>MSMWEDCTGEDLPRNEIAVLTRSVMGTQDWDGVDVMIAICDALTSGPGLLWLSVEYPDDRWLPRAAWDKLVGRASELRTLVIYNDAALAALTATGHDQPSSFLPALLYLKIKVFNFKSVEPGREHIPLHDAFCTWVEGRAAANVPLRSLHIESEVKMDEKFVGRLKKAVKGEYRTSRSPMDSDASTRILVVSNSLDQARAAVKRIKAFVDDIADLPNCNPIPWTIKNRYYTADVHFHLVEFSQWTPHIAADVPAVIYVWARGEPYAEHIQSLSQNLERHEPEVVLAIALGAPSTHPSDPPEGPDAFLADHSFEYIDAERAQRTSDDSNPHHEPPSPFRDSETEIEADDSDAPQGLPRVLDALSTIMWPSMVRTHDSSKRKSLFEALPAPSDDPSEDDPTEEETLAALVADSRTRGLGVRGEVAALERWLLENEDLHEHELRETGLTEEEAREAGLGIWHSEDVAVSARSGDASDPWGIAASGPPVPVDAGFDDDFAAFVAAPALSVTGPPTPMPAHAHAQEHDSLQLDAQHLVPMHTGGSYRSLRSTTSSFDPHVDPYAGYEPLEHESIADNMDISLAGDDARAPFDLEDILNSLQSVREEVAGMGDEEQRRAYTARFTSDFVVRRMGSEE</sequence>
<dbReference type="EMBL" id="MU277271">
    <property type="protein sequence ID" value="KAI0056115.1"/>
    <property type="molecule type" value="Genomic_DNA"/>
</dbReference>
<accession>A0ACB8SJJ8</accession>
<gene>
    <name evidence="1" type="ORF">BV25DRAFT_1921266</name>
</gene>
<reference evidence="1" key="2">
    <citation type="journal article" date="2022" name="New Phytol.">
        <title>Evolutionary transition to the ectomycorrhizal habit in the genomes of a hyperdiverse lineage of mushroom-forming fungi.</title>
        <authorList>
            <person name="Looney B."/>
            <person name="Miyauchi S."/>
            <person name="Morin E."/>
            <person name="Drula E."/>
            <person name="Courty P.E."/>
            <person name="Kohler A."/>
            <person name="Kuo A."/>
            <person name="LaButti K."/>
            <person name="Pangilinan J."/>
            <person name="Lipzen A."/>
            <person name="Riley R."/>
            <person name="Andreopoulos W."/>
            <person name="He G."/>
            <person name="Johnson J."/>
            <person name="Nolan M."/>
            <person name="Tritt A."/>
            <person name="Barry K.W."/>
            <person name="Grigoriev I.V."/>
            <person name="Nagy L.G."/>
            <person name="Hibbett D."/>
            <person name="Henrissat B."/>
            <person name="Matheny P.B."/>
            <person name="Labbe J."/>
            <person name="Martin F.M."/>
        </authorList>
    </citation>
    <scope>NUCLEOTIDE SEQUENCE</scope>
    <source>
        <strain evidence="1">HHB10654</strain>
    </source>
</reference>
<evidence type="ECO:0000313" key="2">
    <source>
        <dbReference type="Proteomes" id="UP000814140"/>
    </source>
</evidence>
<evidence type="ECO:0000313" key="1">
    <source>
        <dbReference type="EMBL" id="KAI0056115.1"/>
    </source>
</evidence>
<keyword evidence="2" id="KW-1185">Reference proteome</keyword>
<reference evidence="1" key="1">
    <citation type="submission" date="2021-03" db="EMBL/GenBank/DDBJ databases">
        <authorList>
            <consortium name="DOE Joint Genome Institute"/>
            <person name="Ahrendt S."/>
            <person name="Looney B.P."/>
            <person name="Miyauchi S."/>
            <person name="Morin E."/>
            <person name="Drula E."/>
            <person name="Courty P.E."/>
            <person name="Chicoki N."/>
            <person name="Fauchery L."/>
            <person name="Kohler A."/>
            <person name="Kuo A."/>
            <person name="Labutti K."/>
            <person name="Pangilinan J."/>
            <person name="Lipzen A."/>
            <person name="Riley R."/>
            <person name="Andreopoulos W."/>
            <person name="He G."/>
            <person name="Johnson J."/>
            <person name="Barry K.W."/>
            <person name="Grigoriev I.V."/>
            <person name="Nagy L."/>
            <person name="Hibbett D."/>
            <person name="Henrissat B."/>
            <person name="Matheny P.B."/>
            <person name="Labbe J."/>
            <person name="Martin F."/>
        </authorList>
    </citation>
    <scope>NUCLEOTIDE SEQUENCE</scope>
    <source>
        <strain evidence="1">HHB10654</strain>
    </source>
</reference>
<protein>
    <submittedName>
        <fullName evidence="1">Uncharacterized protein</fullName>
    </submittedName>
</protein>
<comment type="caution">
    <text evidence="1">The sequence shown here is derived from an EMBL/GenBank/DDBJ whole genome shotgun (WGS) entry which is preliminary data.</text>
</comment>
<dbReference type="Proteomes" id="UP000814140">
    <property type="component" value="Unassembled WGS sequence"/>
</dbReference>
<name>A0ACB8SJJ8_9AGAM</name>